<gene>
    <name evidence="13" type="primary">pgeF</name>
    <name evidence="13" type="ORF">K0T92_02635</name>
</gene>
<keyword evidence="6" id="KW-0479">Metal-binding</keyword>
<keyword evidence="7" id="KW-0378">Hydrolase</keyword>
<dbReference type="EMBL" id="JAHZIJ010000001">
    <property type="protein sequence ID" value="MBW7473638.1"/>
    <property type="molecule type" value="Genomic_DNA"/>
</dbReference>
<sequence length="291" mass="31984">MEAFRRMDAAKGPSLFLIEKWMDADARLTSGFTSRLGGSSSNPWTSLNCGLHVGDADEDVVRNRQLVAEALEWPFEAWTCAEQVHGSHVHKVTIDDRGRGRSSRDTAIADTDALITGEKDVLLASFYADCVPLYYYDPVREVIALAHAGWKGTVLEIARETAGAMQREFGCRAEDIRAAIGPSIGGCCYEVDSVVLERVEPLVRDLADKQSRYGASFESMVAGSGEGKAHINLKEINRQIMIKAGILPINIEMTEWCTGCSTDIFFSHRMEGGATGRMASWIGMRRGEART</sequence>
<comment type="similarity">
    <text evidence="4 12">Belongs to the purine nucleoside phosphorylase YfiH/LACC1 family.</text>
</comment>
<evidence type="ECO:0000256" key="11">
    <source>
        <dbReference type="ARBA" id="ARBA00049893"/>
    </source>
</evidence>
<evidence type="ECO:0000256" key="7">
    <source>
        <dbReference type="ARBA" id="ARBA00022801"/>
    </source>
</evidence>
<dbReference type="Gene3D" id="3.60.140.10">
    <property type="entry name" value="CNF1/YfiH-like putative cysteine hydrolases"/>
    <property type="match status" value="1"/>
</dbReference>
<evidence type="ECO:0000313" key="14">
    <source>
        <dbReference type="Proteomes" id="UP000812277"/>
    </source>
</evidence>
<evidence type="ECO:0000256" key="5">
    <source>
        <dbReference type="ARBA" id="ARBA00022679"/>
    </source>
</evidence>
<dbReference type="RefSeq" id="WP_219870852.1">
    <property type="nucleotide sequence ID" value="NZ_JAHZIJ010000001.1"/>
</dbReference>
<dbReference type="PANTHER" id="PTHR30616">
    <property type="entry name" value="UNCHARACTERIZED PROTEIN YFIH"/>
    <property type="match status" value="1"/>
</dbReference>
<proteinExistence type="inferred from homology"/>
<organism evidence="13 14">
    <name type="scientific">Paenibacillus oenotherae</name>
    <dbReference type="NCBI Taxonomy" id="1435645"/>
    <lineage>
        <taxon>Bacteria</taxon>
        <taxon>Bacillati</taxon>
        <taxon>Bacillota</taxon>
        <taxon>Bacilli</taxon>
        <taxon>Bacillales</taxon>
        <taxon>Paenibacillaceae</taxon>
        <taxon>Paenibacillus</taxon>
    </lineage>
</organism>
<evidence type="ECO:0000256" key="10">
    <source>
        <dbReference type="ARBA" id="ARBA00048968"/>
    </source>
</evidence>
<dbReference type="NCBIfam" id="TIGR00726">
    <property type="entry name" value="peptidoglycan editing factor PgeF"/>
    <property type="match status" value="1"/>
</dbReference>
<reference evidence="13 14" key="1">
    <citation type="submission" date="2021-07" db="EMBL/GenBank/DDBJ databases">
        <title>Paenibacillus radiodurans sp. nov., isolated from the southeastern edge of Tengger Desert.</title>
        <authorList>
            <person name="Zhang G."/>
        </authorList>
    </citation>
    <scope>NUCLEOTIDE SEQUENCE [LARGE SCALE GENOMIC DNA]</scope>
    <source>
        <strain evidence="13 14">DT7-4</strain>
    </source>
</reference>
<comment type="catalytic activity">
    <reaction evidence="9">
        <text>adenosine + H2O + H(+) = inosine + NH4(+)</text>
        <dbReference type="Rhea" id="RHEA:24408"/>
        <dbReference type="ChEBI" id="CHEBI:15377"/>
        <dbReference type="ChEBI" id="CHEBI:15378"/>
        <dbReference type="ChEBI" id="CHEBI:16335"/>
        <dbReference type="ChEBI" id="CHEBI:17596"/>
        <dbReference type="ChEBI" id="CHEBI:28938"/>
        <dbReference type="EC" id="3.5.4.4"/>
    </reaction>
    <physiologicalReaction direction="left-to-right" evidence="9">
        <dbReference type="Rhea" id="RHEA:24409"/>
    </physiologicalReaction>
</comment>
<dbReference type="CDD" id="cd16833">
    <property type="entry name" value="YfiH"/>
    <property type="match status" value="1"/>
</dbReference>
<evidence type="ECO:0000313" key="13">
    <source>
        <dbReference type="EMBL" id="MBW7473638.1"/>
    </source>
</evidence>
<dbReference type="InterPro" id="IPR003730">
    <property type="entry name" value="Cu_polyphenol_OxRdtase"/>
</dbReference>
<evidence type="ECO:0000256" key="8">
    <source>
        <dbReference type="ARBA" id="ARBA00022833"/>
    </source>
</evidence>
<keyword evidence="5" id="KW-0808">Transferase</keyword>
<keyword evidence="14" id="KW-1185">Reference proteome</keyword>
<comment type="caution">
    <text evidence="13">The sequence shown here is derived from an EMBL/GenBank/DDBJ whole genome shotgun (WGS) entry which is preliminary data.</text>
</comment>
<evidence type="ECO:0000256" key="9">
    <source>
        <dbReference type="ARBA" id="ARBA00047989"/>
    </source>
</evidence>
<keyword evidence="8" id="KW-0862">Zinc</keyword>
<comment type="catalytic activity">
    <reaction evidence="1">
        <text>inosine + phosphate = alpha-D-ribose 1-phosphate + hypoxanthine</text>
        <dbReference type="Rhea" id="RHEA:27646"/>
        <dbReference type="ChEBI" id="CHEBI:17368"/>
        <dbReference type="ChEBI" id="CHEBI:17596"/>
        <dbReference type="ChEBI" id="CHEBI:43474"/>
        <dbReference type="ChEBI" id="CHEBI:57720"/>
        <dbReference type="EC" id="2.4.2.1"/>
    </reaction>
    <physiologicalReaction direction="left-to-right" evidence="1">
        <dbReference type="Rhea" id="RHEA:27647"/>
    </physiologicalReaction>
</comment>
<comment type="cofactor">
    <cofactor evidence="2">
        <name>Zn(2+)</name>
        <dbReference type="ChEBI" id="CHEBI:29105"/>
    </cofactor>
</comment>
<evidence type="ECO:0000256" key="1">
    <source>
        <dbReference type="ARBA" id="ARBA00000553"/>
    </source>
</evidence>
<evidence type="ECO:0000256" key="12">
    <source>
        <dbReference type="RuleBase" id="RU361274"/>
    </source>
</evidence>
<comment type="catalytic activity">
    <reaction evidence="10">
        <text>adenosine + phosphate = alpha-D-ribose 1-phosphate + adenine</text>
        <dbReference type="Rhea" id="RHEA:27642"/>
        <dbReference type="ChEBI" id="CHEBI:16335"/>
        <dbReference type="ChEBI" id="CHEBI:16708"/>
        <dbReference type="ChEBI" id="CHEBI:43474"/>
        <dbReference type="ChEBI" id="CHEBI:57720"/>
        <dbReference type="EC" id="2.4.2.1"/>
    </reaction>
    <physiologicalReaction direction="left-to-right" evidence="10">
        <dbReference type="Rhea" id="RHEA:27643"/>
    </physiologicalReaction>
</comment>
<evidence type="ECO:0000256" key="4">
    <source>
        <dbReference type="ARBA" id="ARBA00007353"/>
    </source>
</evidence>
<accession>A0ABS7D1A5</accession>
<dbReference type="InterPro" id="IPR011324">
    <property type="entry name" value="Cytotoxic_necrot_fac-like_cat"/>
</dbReference>
<dbReference type="Pfam" id="PF02578">
    <property type="entry name" value="Cu-oxidase_4"/>
    <property type="match status" value="1"/>
</dbReference>
<dbReference type="Proteomes" id="UP000812277">
    <property type="component" value="Unassembled WGS sequence"/>
</dbReference>
<dbReference type="InterPro" id="IPR038371">
    <property type="entry name" value="Cu_polyphenol_OxRdtase_sf"/>
</dbReference>
<dbReference type="PANTHER" id="PTHR30616:SF2">
    <property type="entry name" value="PURINE NUCLEOSIDE PHOSPHORYLASE LACC1"/>
    <property type="match status" value="1"/>
</dbReference>
<dbReference type="SUPFAM" id="SSF64438">
    <property type="entry name" value="CNF1/YfiH-like putative cysteine hydrolases"/>
    <property type="match status" value="1"/>
</dbReference>
<comment type="catalytic activity">
    <reaction evidence="11">
        <text>S-methyl-5'-thioadenosine + phosphate = 5-(methylsulfanyl)-alpha-D-ribose 1-phosphate + adenine</text>
        <dbReference type="Rhea" id="RHEA:11852"/>
        <dbReference type="ChEBI" id="CHEBI:16708"/>
        <dbReference type="ChEBI" id="CHEBI:17509"/>
        <dbReference type="ChEBI" id="CHEBI:43474"/>
        <dbReference type="ChEBI" id="CHEBI:58533"/>
        <dbReference type="EC" id="2.4.2.28"/>
    </reaction>
    <physiologicalReaction direction="left-to-right" evidence="11">
        <dbReference type="Rhea" id="RHEA:11853"/>
    </physiologicalReaction>
</comment>
<protein>
    <recommendedName>
        <fullName evidence="12">Purine nucleoside phosphorylase</fullName>
    </recommendedName>
</protein>
<comment type="function">
    <text evidence="3">Purine nucleoside enzyme that catalyzes the phosphorolysis of adenosine and inosine nucleosides, yielding D-ribose 1-phosphate and the respective free bases, adenine and hypoxanthine. Also catalyzes the phosphorolysis of S-methyl-5'-thioadenosine into adenine and S-methyl-5-thio-alpha-D-ribose 1-phosphate. Also has adenosine deaminase activity.</text>
</comment>
<evidence type="ECO:0000256" key="6">
    <source>
        <dbReference type="ARBA" id="ARBA00022723"/>
    </source>
</evidence>
<evidence type="ECO:0000256" key="2">
    <source>
        <dbReference type="ARBA" id="ARBA00001947"/>
    </source>
</evidence>
<name>A0ABS7D1A5_9BACL</name>
<evidence type="ECO:0000256" key="3">
    <source>
        <dbReference type="ARBA" id="ARBA00003215"/>
    </source>
</evidence>